<accession>A0A8B8MLU3</accession>
<dbReference type="InterPro" id="IPR014729">
    <property type="entry name" value="Rossmann-like_a/b/a_fold"/>
</dbReference>
<name>A0A8B8MLU3_ABRPR</name>
<dbReference type="Proteomes" id="UP000694853">
    <property type="component" value="Unplaced"/>
</dbReference>
<organism evidence="2 3">
    <name type="scientific">Abrus precatorius</name>
    <name type="common">Indian licorice</name>
    <name type="synonym">Glycine abrus</name>
    <dbReference type="NCBI Taxonomy" id="3816"/>
    <lineage>
        <taxon>Eukaryota</taxon>
        <taxon>Viridiplantae</taxon>
        <taxon>Streptophyta</taxon>
        <taxon>Embryophyta</taxon>
        <taxon>Tracheophyta</taxon>
        <taxon>Spermatophyta</taxon>
        <taxon>Magnoliopsida</taxon>
        <taxon>eudicotyledons</taxon>
        <taxon>Gunneridae</taxon>
        <taxon>Pentapetalae</taxon>
        <taxon>rosids</taxon>
        <taxon>fabids</taxon>
        <taxon>Fabales</taxon>
        <taxon>Fabaceae</taxon>
        <taxon>Papilionoideae</taxon>
        <taxon>50 kb inversion clade</taxon>
        <taxon>NPAAA clade</taxon>
        <taxon>indigoferoid/millettioid clade</taxon>
        <taxon>Abreae</taxon>
        <taxon>Abrus</taxon>
    </lineage>
</organism>
<evidence type="ECO:0000313" key="2">
    <source>
        <dbReference type="Proteomes" id="UP000694853"/>
    </source>
</evidence>
<dbReference type="AlphaFoldDB" id="A0A8B8MLU3"/>
<keyword evidence="2" id="KW-1185">Reference proteome</keyword>
<evidence type="ECO:0000313" key="3">
    <source>
        <dbReference type="RefSeq" id="XP_027368863.1"/>
    </source>
</evidence>
<dbReference type="Gene3D" id="3.40.50.620">
    <property type="entry name" value="HUPs"/>
    <property type="match status" value="1"/>
</dbReference>
<dbReference type="PANTHER" id="PTHR47382">
    <property type="entry name" value="U-BOX DOMAIN-CONTAINING PROTEIN 52-LIKE"/>
    <property type="match status" value="1"/>
</dbReference>
<dbReference type="CDD" id="cd01989">
    <property type="entry name" value="USP_STK_Ubox_N"/>
    <property type="match status" value="1"/>
</dbReference>
<dbReference type="PANTHER" id="PTHR47382:SF1">
    <property type="entry name" value="USPA DOMAIN-CONTAINING PROTEIN"/>
    <property type="match status" value="1"/>
</dbReference>
<protein>
    <submittedName>
        <fullName evidence="3">Uncharacterized protein LOC113874848</fullName>
    </submittedName>
</protein>
<dbReference type="KEGG" id="aprc:113874848"/>
<dbReference type="RefSeq" id="XP_027368863.1">
    <property type="nucleotide sequence ID" value="XM_027513062.1"/>
</dbReference>
<dbReference type="GeneID" id="113874848"/>
<reference evidence="2" key="1">
    <citation type="journal article" date="2019" name="Toxins">
        <title>Detection of Abrin-Like and Prepropulchellin-Like Toxin Genes and Transcripts Using Whole Genome Sequencing and Full-Length Transcript Sequencing of Abrus precatorius.</title>
        <authorList>
            <person name="Hovde B.T."/>
            <person name="Daligault H.E."/>
            <person name="Hanschen E.R."/>
            <person name="Kunde Y.A."/>
            <person name="Johnson M.B."/>
            <person name="Starkenburg S.R."/>
            <person name="Johnson S.L."/>
        </authorList>
    </citation>
    <scope>NUCLEOTIDE SEQUENCE [LARGE SCALE GENOMIC DNA]</scope>
</reference>
<gene>
    <name evidence="3" type="primary">LOC113874848</name>
</gene>
<dbReference type="SUPFAM" id="SSF52402">
    <property type="entry name" value="Adenine nucleotide alpha hydrolases-like"/>
    <property type="match status" value="1"/>
</dbReference>
<feature type="domain" description="UspA" evidence="1">
    <location>
        <begin position="135"/>
        <end position="241"/>
    </location>
</feature>
<evidence type="ECO:0000259" key="1">
    <source>
        <dbReference type="Pfam" id="PF00582"/>
    </source>
</evidence>
<dbReference type="InterPro" id="IPR006016">
    <property type="entry name" value="UspA"/>
</dbReference>
<reference evidence="3" key="2">
    <citation type="submission" date="2025-08" db="UniProtKB">
        <authorList>
            <consortium name="RefSeq"/>
        </authorList>
    </citation>
    <scope>IDENTIFICATION</scope>
    <source>
        <tissue evidence="3">Young leaves</tissue>
    </source>
</reference>
<dbReference type="Pfam" id="PF00582">
    <property type="entry name" value="Usp"/>
    <property type="match status" value="1"/>
</dbReference>
<sequence>MEDKDRTPTQAKDYYSGSIWWSQTAQAFEDLKRSDINGVNGIFTAGRDCYSYNSQEIVTPEISETFGENKGLNRTGNGVHDISEASGEEYREYGLSRLKLTTEIVEIVEDGISITSNKDRRVDDLYVAVGKDDFDVVKWALDHAVSPGARIFLIHVSSPITFIPTPVGKLERRQMSSPQVRLYVNEVNNKRKDLLQKYIQQSTEAKVAAETLLLESNDTGKAILDLISILNITNLVMGMKKPFTRRNNKLSKGEFVKKNAPISCEVTLVYDGKVFVSDRYMDGLGALEETRKTNKFHALAKVSPEGRVLSCSWNVLVC</sequence>
<dbReference type="OrthoDB" id="1898565at2759"/>
<proteinExistence type="predicted"/>